<organism evidence="1 2">
    <name type="scientific">Araneus ventricosus</name>
    <name type="common">Orbweaver spider</name>
    <name type="synonym">Epeira ventricosa</name>
    <dbReference type="NCBI Taxonomy" id="182803"/>
    <lineage>
        <taxon>Eukaryota</taxon>
        <taxon>Metazoa</taxon>
        <taxon>Ecdysozoa</taxon>
        <taxon>Arthropoda</taxon>
        <taxon>Chelicerata</taxon>
        <taxon>Arachnida</taxon>
        <taxon>Araneae</taxon>
        <taxon>Araneomorphae</taxon>
        <taxon>Entelegynae</taxon>
        <taxon>Araneoidea</taxon>
        <taxon>Araneidae</taxon>
        <taxon>Araneus</taxon>
    </lineage>
</organism>
<name>A0A4Y2FAI7_ARAVE</name>
<evidence type="ECO:0000313" key="2">
    <source>
        <dbReference type="Proteomes" id="UP000499080"/>
    </source>
</evidence>
<sequence>MLAAVKCFFKQNANVCHFPLKVLYEGSLPSHIGAKSYFYHKCPKNDLRPQWASGNVPALEPMGSRFETRFHSKSVMYWTCCTLNHAYGAKCPPAGVGRKLGEESQQERQ</sequence>
<protein>
    <submittedName>
        <fullName evidence="1">Uncharacterized protein</fullName>
    </submittedName>
</protein>
<keyword evidence="2" id="KW-1185">Reference proteome</keyword>
<proteinExistence type="predicted"/>
<reference evidence="1 2" key="1">
    <citation type="journal article" date="2019" name="Sci. Rep.">
        <title>Orb-weaving spider Araneus ventricosus genome elucidates the spidroin gene catalogue.</title>
        <authorList>
            <person name="Kono N."/>
            <person name="Nakamura H."/>
            <person name="Ohtoshi R."/>
            <person name="Moran D.A.P."/>
            <person name="Shinohara A."/>
            <person name="Yoshida Y."/>
            <person name="Fujiwara M."/>
            <person name="Mori M."/>
            <person name="Tomita M."/>
            <person name="Arakawa K."/>
        </authorList>
    </citation>
    <scope>NUCLEOTIDE SEQUENCE [LARGE SCALE GENOMIC DNA]</scope>
</reference>
<evidence type="ECO:0000313" key="1">
    <source>
        <dbReference type="EMBL" id="GBM37997.1"/>
    </source>
</evidence>
<gene>
    <name evidence="1" type="ORF">AVEN_171178_1</name>
</gene>
<dbReference type="EMBL" id="BGPR01000855">
    <property type="protein sequence ID" value="GBM37997.1"/>
    <property type="molecule type" value="Genomic_DNA"/>
</dbReference>
<dbReference type="AlphaFoldDB" id="A0A4Y2FAI7"/>
<accession>A0A4Y2FAI7</accession>
<comment type="caution">
    <text evidence="1">The sequence shown here is derived from an EMBL/GenBank/DDBJ whole genome shotgun (WGS) entry which is preliminary data.</text>
</comment>
<dbReference type="Proteomes" id="UP000499080">
    <property type="component" value="Unassembled WGS sequence"/>
</dbReference>